<evidence type="ECO:0000259" key="5">
    <source>
        <dbReference type="PROSITE" id="PS50987"/>
    </source>
</evidence>
<dbReference type="SMART" id="SM00418">
    <property type="entry name" value="HTH_ARSR"/>
    <property type="match status" value="1"/>
</dbReference>
<dbReference type="InterPro" id="IPR011991">
    <property type="entry name" value="ArsR-like_HTH"/>
</dbReference>
<keyword evidence="7" id="KW-1185">Reference proteome</keyword>
<dbReference type="GO" id="GO:0003677">
    <property type="term" value="F:DNA binding"/>
    <property type="evidence" value="ECO:0007669"/>
    <property type="project" value="UniProtKB-KW"/>
</dbReference>
<dbReference type="InterPro" id="IPR036388">
    <property type="entry name" value="WH-like_DNA-bd_sf"/>
</dbReference>
<dbReference type="InterPro" id="IPR036390">
    <property type="entry name" value="WH_DNA-bd_sf"/>
</dbReference>
<evidence type="ECO:0000256" key="4">
    <source>
        <dbReference type="SAM" id="MobiDB-lite"/>
    </source>
</evidence>
<feature type="domain" description="HTH arsR-type" evidence="5">
    <location>
        <begin position="1"/>
        <end position="96"/>
    </location>
</feature>
<dbReference type="CDD" id="cd00090">
    <property type="entry name" value="HTH_ARSR"/>
    <property type="match status" value="1"/>
</dbReference>
<keyword evidence="2" id="KW-0238">DNA-binding</keyword>
<evidence type="ECO:0000256" key="3">
    <source>
        <dbReference type="ARBA" id="ARBA00023163"/>
    </source>
</evidence>
<dbReference type="Proteomes" id="UP000642993">
    <property type="component" value="Unassembled WGS sequence"/>
</dbReference>
<dbReference type="PROSITE" id="PS50987">
    <property type="entry name" value="HTH_ARSR_2"/>
    <property type="match status" value="1"/>
</dbReference>
<comment type="caution">
    <text evidence="6">The sequence shown here is derived from an EMBL/GenBank/DDBJ whole genome shotgun (WGS) entry which is preliminary data.</text>
</comment>
<evidence type="ECO:0000256" key="2">
    <source>
        <dbReference type="ARBA" id="ARBA00023125"/>
    </source>
</evidence>
<organism evidence="6 7">
    <name type="scientific">Lolliginicoccus lacisalsi</name>
    <dbReference type="NCBI Taxonomy" id="2742202"/>
    <lineage>
        <taxon>Bacteria</taxon>
        <taxon>Bacillati</taxon>
        <taxon>Actinomycetota</taxon>
        <taxon>Actinomycetes</taxon>
        <taxon>Mycobacteriales</taxon>
        <taxon>Hoyosellaceae</taxon>
        <taxon>Lolliginicoccus</taxon>
    </lineage>
</organism>
<dbReference type="PRINTS" id="PR00778">
    <property type="entry name" value="HTHARSR"/>
</dbReference>
<dbReference type="PANTHER" id="PTHR33154:SF33">
    <property type="entry name" value="TRANSCRIPTIONAL REPRESSOR SDPR"/>
    <property type="match status" value="1"/>
</dbReference>
<dbReference type="Gene3D" id="1.10.10.10">
    <property type="entry name" value="Winged helix-like DNA-binding domain superfamily/Winged helix DNA-binding domain"/>
    <property type="match status" value="1"/>
</dbReference>
<dbReference type="InterPro" id="IPR001845">
    <property type="entry name" value="HTH_ArsR_DNA-bd_dom"/>
</dbReference>
<dbReference type="InterPro" id="IPR051081">
    <property type="entry name" value="HTH_MetalResp_TranReg"/>
</dbReference>
<name>A0A927J9K4_9ACTN</name>
<evidence type="ECO:0000313" key="6">
    <source>
        <dbReference type="EMBL" id="MBD8504870.1"/>
    </source>
</evidence>
<feature type="region of interest" description="Disordered" evidence="4">
    <location>
        <begin position="113"/>
        <end position="135"/>
    </location>
</feature>
<protein>
    <submittedName>
        <fullName evidence="6">Winged helix-turn-helix transcriptional regulator</fullName>
    </submittedName>
</protein>
<dbReference type="Pfam" id="PF01022">
    <property type="entry name" value="HTH_5"/>
    <property type="match status" value="1"/>
</dbReference>
<evidence type="ECO:0000313" key="7">
    <source>
        <dbReference type="Proteomes" id="UP000642993"/>
    </source>
</evidence>
<evidence type="ECO:0000256" key="1">
    <source>
        <dbReference type="ARBA" id="ARBA00023015"/>
    </source>
</evidence>
<proteinExistence type="predicted"/>
<dbReference type="PANTHER" id="PTHR33154">
    <property type="entry name" value="TRANSCRIPTIONAL REGULATOR, ARSR FAMILY"/>
    <property type="match status" value="1"/>
</dbReference>
<dbReference type="SUPFAM" id="SSF46785">
    <property type="entry name" value="Winged helix' DNA-binding domain"/>
    <property type="match status" value="1"/>
</dbReference>
<keyword evidence="1" id="KW-0805">Transcription regulation</keyword>
<dbReference type="AlphaFoldDB" id="A0A927J9K4"/>
<reference evidence="6" key="1">
    <citation type="submission" date="2020-09" db="EMBL/GenBank/DDBJ databases">
        <title>Hoyosella lacisalsi sp. nov., a halotolerant actinobacterium isolated from soil of Lake Gudzhirganskoe.</title>
        <authorList>
            <person name="Yang Q."/>
            <person name="Guo P.Y."/>
            <person name="Liu S.W."/>
            <person name="Li F.N."/>
            <person name="Sun C.H."/>
        </authorList>
    </citation>
    <scope>NUCLEOTIDE SEQUENCE</scope>
    <source>
        <strain evidence="6">G463</strain>
    </source>
</reference>
<dbReference type="EMBL" id="JACYWE010000001">
    <property type="protein sequence ID" value="MBD8504870.1"/>
    <property type="molecule type" value="Genomic_DNA"/>
</dbReference>
<gene>
    <name evidence="6" type="ORF">HT102_00015</name>
</gene>
<sequence length="135" mass="14286">MAGTAPEGVFEALGEPVRRIILAVLAGGERSAGDLVAAVREHAPISQPAVSQHLRVLRDAALVQARAQGTRRIYALDPAGIAVARDWLATIAEPLSQFDQSLDALATEVARGKRERGRTVAARGENYPGHQSESA</sequence>
<dbReference type="NCBIfam" id="NF033788">
    <property type="entry name" value="HTH_metalloreg"/>
    <property type="match status" value="1"/>
</dbReference>
<accession>A0A927J9K4</accession>
<dbReference type="GO" id="GO:0003700">
    <property type="term" value="F:DNA-binding transcription factor activity"/>
    <property type="evidence" value="ECO:0007669"/>
    <property type="project" value="InterPro"/>
</dbReference>
<keyword evidence="3" id="KW-0804">Transcription</keyword>
<dbReference type="RefSeq" id="WP_192037373.1">
    <property type="nucleotide sequence ID" value="NZ_JACYWE010000001.1"/>
</dbReference>